<dbReference type="InterPro" id="IPR036583">
    <property type="entry name" value="23S_rRNA_IVS_sf"/>
</dbReference>
<accession>A0A4Q0XK16</accession>
<dbReference type="EMBL" id="SDDZ01000001">
    <property type="protein sequence ID" value="RXJ52558.1"/>
    <property type="molecule type" value="Genomic_DNA"/>
</dbReference>
<comment type="caution">
    <text evidence="1">The sequence shown here is derived from an EMBL/GenBank/DDBJ whole genome shotgun (WGS) entry which is preliminary data.</text>
</comment>
<proteinExistence type="predicted"/>
<dbReference type="Proteomes" id="UP000289792">
    <property type="component" value="Unassembled WGS sequence"/>
</dbReference>
<name>A0A4Q0XK16_9FLAO</name>
<dbReference type="AlphaFoldDB" id="A0A4Q0XK16"/>
<keyword evidence="2" id="KW-1185">Reference proteome</keyword>
<dbReference type="NCBIfam" id="TIGR02436">
    <property type="entry name" value="four helix bundle protein"/>
    <property type="match status" value="1"/>
</dbReference>
<reference evidence="1 2" key="1">
    <citation type="submission" date="2019-01" db="EMBL/GenBank/DDBJ databases">
        <title>Genome sequence of the Antarctic species Gelidibacter gilvus ACAM 158(T).</title>
        <authorList>
            <person name="Bowman J.P."/>
        </authorList>
    </citation>
    <scope>NUCLEOTIDE SEQUENCE [LARGE SCALE GENOMIC DNA]</scope>
    <source>
        <strain evidence="1 2">IC158</strain>
    </source>
</reference>
<dbReference type="RefSeq" id="WP_129015692.1">
    <property type="nucleotide sequence ID" value="NZ_SDDZ01000001.1"/>
</dbReference>
<dbReference type="OrthoDB" id="285993at2"/>
<protein>
    <submittedName>
        <fullName evidence="1">Four helix bundle protein</fullName>
    </submittedName>
</protein>
<organism evidence="1 2">
    <name type="scientific">Gelidibacter gilvus</name>
    <dbReference type="NCBI Taxonomy" id="59602"/>
    <lineage>
        <taxon>Bacteria</taxon>
        <taxon>Pseudomonadati</taxon>
        <taxon>Bacteroidota</taxon>
        <taxon>Flavobacteriia</taxon>
        <taxon>Flavobacteriales</taxon>
        <taxon>Flavobacteriaceae</taxon>
        <taxon>Gelidibacter</taxon>
    </lineage>
</organism>
<evidence type="ECO:0000313" key="2">
    <source>
        <dbReference type="Proteomes" id="UP000289792"/>
    </source>
</evidence>
<dbReference type="PIRSF" id="PIRSF035652">
    <property type="entry name" value="CHP02436"/>
    <property type="match status" value="1"/>
</dbReference>
<sequence>MTTNDLEERVIDFAVLIVDIVEEIKNNYAGNYYGNQLIRSSGSPALNYGEARSAESHKDFVHKMGICLKELRESYNFLKIIFRANLYIGDKQNILKVLDENNQLISIFVASIKTSKNNNSKIVNR</sequence>
<gene>
    <name evidence="1" type="ORF">ESZ48_02355</name>
</gene>
<dbReference type="Pfam" id="PF05635">
    <property type="entry name" value="23S_rRNA_IVP"/>
    <property type="match status" value="1"/>
</dbReference>
<evidence type="ECO:0000313" key="1">
    <source>
        <dbReference type="EMBL" id="RXJ52558.1"/>
    </source>
</evidence>
<dbReference type="SUPFAM" id="SSF158446">
    <property type="entry name" value="IVS-encoded protein-like"/>
    <property type="match status" value="1"/>
</dbReference>
<dbReference type="Gene3D" id="1.20.1440.60">
    <property type="entry name" value="23S rRNA-intervening sequence"/>
    <property type="match status" value="1"/>
</dbReference>
<dbReference type="InterPro" id="IPR012657">
    <property type="entry name" value="23S_rRNA-intervening_sequence"/>
</dbReference>